<dbReference type="InterPro" id="IPR035093">
    <property type="entry name" value="RelE/ParE_toxin_dom_sf"/>
</dbReference>
<keyword evidence="2" id="KW-1185">Reference proteome</keyword>
<dbReference type="EMBL" id="JACOOT010000039">
    <property type="protein sequence ID" value="MBC5652652.1"/>
    <property type="molecule type" value="Genomic_DNA"/>
</dbReference>
<comment type="caution">
    <text evidence="1">The sequence shown here is derived from an EMBL/GenBank/DDBJ whole genome shotgun (WGS) entry which is preliminary data.</text>
</comment>
<name>A0A8I0AIV3_9FIRM</name>
<sequence>MALQKMNWLIFKLRSAGLRIVYQLRRTESSMMVIVIGVRADEEVYELAQKRANKHGLFDK</sequence>
<organism evidence="1 2">
    <name type="scientific">Blautia segnis</name>
    <dbReference type="NCBI Taxonomy" id="2763030"/>
    <lineage>
        <taxon>Bacteria</taxon>
        <taxon>Bacillati</taxon>
        <taxon>Bacillota</taxon>
        <taxon>Clostridia</taxon>
        <taxon>Lachnospirales</taxon>
        <taxon>Lachnospiraceae</taxon>
        <taxon>Blautia</taxon>
    </lineage>
</organism>
<dbReference type="AlphaFoldDB" id="A0A8I0AIV3"/>
<evidence type="ECO:0008006" key="3">
    <source>
        <dbReference type="Google" id="ProtNLM"/>
    </source>
</evidence>
<evidence type="ECO:0000313" key="1">
    <source>
        <dbReference type="EMBL" id="MBC5652652.1"/>
    </source>
</evidence>
<evidence type="ECO:0000313" key="2">
    <source>
        <dbReference type="Proteomes" id="UP000652847"/>
    </source>
</evidence>
<gene>
    <name evidence="1" type="ORF">H8S54_16460</name>
</gene>
<dbReference type="Gene3D" id="3.30.2310.20">
    <property type="entry name" value="RelE-like"/>
    <property type="match status" value="1"/>
</dbReference>
<proteinExistence type="predicted"/>
<reference evidence="1 2" key="1">
    <citation type="submission" date="2020-08" db="EMBL/GenBank/DDBJ databases">
        <title>Genome public.</title>
        <authorList>
            <person name="Liu C."/>
            <person name="Sun Q."/>
        </authorList>
    </citation>
    <scope>NUCLEOTIDE SEQUENCE [LARGE SCALE GENOMIC DNA]</scope>
    <source>
        <strain evidence="1 2">BX17</strain>
    </source>
</reference>
<accession>A0A8I0AIV3</accession>
<dbReference type="RefSeq" id="WP_173768202.1">
    <property type="nucleotide sequence ID" value="NZ_JACOOT010000039.1"/>
</dbReference>
<protein>
    <recommendedName>
        <fullName evidence="3">Type II toxin-antitoxin system RelE/ParE family toxin</fullName>
    </recommendedName>
</protein>
<dbReference type="Proteomes" id="UP000652847">
    <property type="component" value="Unassembled WGS sequence"/>
</dbReference>